<proteinExistence type="predicted"/>
<dbReference type="PROSITE" id="PS50977">
    <property type="entry name" value="HTH_TETR_2"/>
    <property type="match status" value="1"/>
</dbReference>
<dbReference type="EMBL" id="CP050139">
    <property type="protein sequence ID" value="QIP35373.1"/>
    <property type="molecule type" value="Genomic_DNA"/>
</dbReference>
<evidence type="ECO:0000256" key="3">
    <source>
        <dbReference type="ARBA" id="ARBA00023163"/>
    </source>
</evidence>
<feature type="transmembrane region" description="Helical" evidence="5">
    <location>
        <begin position="72"/>
        <end position="93"/>
    </location>
</feature>
<evidence type="ECO:0000313" key="8">
    <source>
        <dbReference type="Proteomes" id="UP000502533"/>
    </source>
</evidence>
<dbReference type="InterPro" id="IPR009057">
    <property type="entry name" value="Homeodomain-like_sf"/>
</dbReference>
<feature type="domain" description="HTH tetR-type" evidence="6">
    <location>
        <begin position="9"/>
        <end position="69"/>
    </location>
</feature>
<dbReference type="Gene3D" id="1.10.357.10">
    <property type="entry name" value="Tetracycline Repressor, domain 2"/>
    <property type="match status" value="1"/>
</dbReference>
<reference evidence="7 8" key="1">
    <citation type="submission" date="2020-03" db="EMBL/GenBank/DDBJ databases">
        <title>Isolation of cellulose-producing strains, genome characterization and application of the synthesized cellulose films as an economical and sustainable material for piezoelectric sensor construction.</title>
        <authorList>
            <person name="Mangayil R.K."/>
        </authorList>
    </citation>
    <scope>NUCLEOTIDE SEQUENCE [LARGE SCALE GENOMIC DNA]</scope>
    <source>
        <strain evidence="7 8">ENS 9a1a</strain>
    </source>
</reference>
<evidence type="ECO:0000259" key="6">
    <source>
        <dbReference type="PROSITE" id="PS50977"/>
    </source>
</evidence>
<dbReference type="InterPro" id="IPR036271">
    <property type="entry name" value="Tet_transcr_reg_TetR-rel_C_sf"/>
</dbReference>
<dbReference type="RefSeq" id="WP_007398504.1">
    <property type="nucleotide sequence ID" value="NZ_CALMTF010000103.1"/>
</dbReference>
<keyword evidence="3" id="KW-0804">Transcription</keyword>
<keyword evidence="8" id="KW-1185">Reference proteome</keyword>
<feature type="transmembrane region" description="Helical" evidence="5">
    <location>
        <begin position="44"/>
        <end position="66"/>
    </location>
</feature>
<dbReference type="Proteomes" id="UP000502533">
    <property type="component" value="Chromosome"/>
</dbReference>
<gene>
    <name evidence="7" type="ORF">GWK63_07760</name>
</gene>
<protein>
    <submittedName>
        <fullName evidence="7">TetR/AcrR family transcriptional regulator</fullName>
    </submittedName>
</protein>
<dbReference type="GeneID" id="85022046"/>
<feature type="DNA-binding region" description="H-T-H motif" evidence="4">
    <location>
        <begin position="32"/>
        <end position="51"/>
    </location>
</feature>
<dbReference type="Pfam" id="PF13305">
    <property type="entry name" value="TetR_C_33"/>
    <property type="match status" value="1"/>
</dbReference>
<keyword evidence="2 4" id="KW-0238">DNA-binding</keyword>
<dbReference type="GO" id="GO:0003677">
    <property type="term" value="F:DNA binding"/>
    <property type="evidence" value="ECO:0007669"/>
    <property type="project" value="UniProtKB-UniRule"/>
</dbReference>
<evidence type="ECO:0000313" key="7">
    <source>
        <dbReference type="EMBL" id="QIP35373.1"/>
    </source>
</evidence>
<name>A0A858JP15_9PROT</name>
<organism evidence="7 8">
    <name type="scientific">Komagataeibacter rhaeticus</name>
    <dbReference type="NCBI Taxonomy" id="215221"/>
    <lineage>
        <taxon>Bacteria</taxon>
        <taxon>Pseudomonadati</taxon>
        <taxon>Pseudomonadota</taxon>
        <taxon>Alphaproteobacteria</taxon>
        <taxon>Acetobacterales</taxon>
        <taxon>Acetobacteraceae</taxon>
        <taxon>Komagataeibacter</taxon>
    </lineage>
</organism>
<keyword evidence="5" id="KW-0472">Membrane</keyword>
<dbReference type="PRINTS" id="PR00455">
    <property type="entry name" value="HTHTETR"/>
</dbReference>
<dbReference type="KEGG" id="kre:GWK63_07760"/>
<sequence>MSAKTYHHGNLRVVLLATARDLLEEQGIAALGLRAITRRAGVSATAAIPHFGSLSGLLSVLAAAGFDELAEALAPVLAQGAAAAGLAYVRFALRNPGLFTLMFRSDAIDRAVPALAAASARTSAMLTQLLGTMPGPQGARTRAGMRAAQWGRVHGLAVLAIDGMLDALLAAEGEDLSLDALVADALR</sequence>
<dbReference type="InterPro" id="IPR001647">
    <property type="entry name" value="HTH_TetR"/>
</dbReference>
<keyword evidence="5" id="KW-0812">Transmembrane</keyword>
<keyword evidence="5" id="KW-1133">Transmembrane helix</keyword>
<keyword evidence="1" id="KW-0805">Transcription regulation</keyword>
<dbReference type="SUPFAM" id="SSF46689">
    <property type="entry name" value="Homeodomain-like"/>
    <property type="match status" value="1"/>
</dbReference>
<accession>A0A858JP15</accession>
<evidence type="ECO:0000256" key="2">
    <source>
        <dbReference type="ARBA" id="ARBA00023125"/>
    </source>
</evidence>
<dbReference type="Pfam" id="PF00440">
    <property type="entry name" value="TetR_N"/>
    <property type="match status" value="1"/>
</dbReference>
<dbReference type="AlphaFoldDB" id="A0A858JP15"/>
<dbReference type="SUPFAM" id="SSF48498">
    <property type="entry name" value="Tetracyclin repressor-like, C-terminal domain"/>
    <property type="match status" value="1"/>
</dbReference>
<evidence type="ECO:0000256" key="5">
    <source>
        <dbReference type="SAM" id="Phobius"/>
    </source>
</evidence>
<evidence type="ECO:0000256" key="4">
    <source>
        <dbReference type="PROSITE-ProRule" id="PRU00335"/>
    </source>
</evidence>
<evidence type="ECO:0000256" key="1">
    <source>
        <dbReference type="ARBA" id="ARBA00023015"/>
    </source>
</evidence>
<dbReference type="InterPro" id="IPR025996">
    <property type="entry name" value="MT1864/Rv1816-like_C"/>
</dbReference>